<protein>
    <submittedName>
        <fullName evidence="10">Di-/tricarboxylate transporter</fullName>
    </submittedName>
</protein>
<evidence type="ECO:0000259" key="9">
    <source>
        <dbReference type="PROSITE" id="PS51202"/>
    </source>
</evidence>
<dbReference type="GO" id="GO:0005886">
    <property type="term" value="C:plasma membrane"/>
    <property type="evidence" value="ECO:0007669"/>
    <property type="project" value="TreeGrafter"/>
</dbReference>
<evidence type="ECO:0000256" key="3">
    <source>
        <dbReference type="ARBA" id="ARBA00022692"/>
    </source>
</evidence>
<evidence type="ECO:0000313" key="10">
    <source>
        <dbReference type="EMBL" id="AGA85937.1"/>
    </source>
</evidence>
<dbReference type="eggNOG" id="COG0471">
    <property type="taxonomic scope" value="Bacteria"/>
</dbReference>
<dbReference type="Gene3D" id="3.30.70.1450">
    <property type="entry name" value="Regulator of K+ conductance, C-terminal domain"/>
    <property type="match status" value="2"/>
</dbReference>
<evidence type="ECO:0000256" key="6">
    <source>
        <dbReference type="ARBA" id="ARBA00023136"/>
    </source>
</evidence>
<dbReference type="PROSITE" id="PS51202">
    <property type="entry name" value="RCK_C"/>
    <property type="match status" value="2"/>
</dbReference>
<organism evidence="10 11">
    <name type="scientific">Stutzerimonas stutzeri RCH2</name>
    <dbReference type="NCBI Taxonomy" id="644801"/>
    <lineage>
        <taxon>Bacteria</taxon>
        <taxon>Pseudomonadati</taxon>
        <taxon>Pseudomonadota</taxon>
        <taxon>Gammaproteobacteria</taxon>
        <taxon>Pseudomonadales</taxon>
        <taxon>Pseudomonadaceae</taxon>
        <taxon>Stutzerimonas</taxon>
    </lineage>
</organism>
<gene>
    <name evidence="10" type="ORF">Psest_1380</name>
</gene>
<feature type="transmembrane region" description="Helical" evidence="8">
    <location>
        <begin position="423"/>
        <end position="442"/>
    </location>
</feature>
<feature type="transmembrane region" description="Helical" evidence="8">
    <location>
        <begin position="28"/>
        <end position="45"/>
    </location>
</feature>
<dbReference type="InterPro" id="IPR051679">
    <property type="entry name" value="DASS-Related_Transporters"/>
</dbReference>
<dbReference type="EMBL" id="CP003071">
    <property type="protein sequence ID" value="AGA85937.1"/>
    <property type="molecule type" value="Genomic_DNA"/>
</dbReference>
<reference evidence="10 11" key="1">
    <citation type="submission" date="2011-10" db="EMBL/GenBank/DDBJ databases">
        <title>Complete sequence of chromosome of Pseudomonas stutzeri RCH2.</title>
        <authorList>
            <consortium name="US DOE Joint Genome Institute"/>
            <person name="Lucas S."/>
            <person name="Han J."/>
            <person name="Lapidus A."/>
            <person name="Cheng J.-F."/>
            <person name="Goodwin L."/>
            <person name="Pitluck S."/>
            <person name="Peters L."/>
            <person name="Ovchinnikova G."/>
            <person name="Zeytun A."/>
            <person name="Lu M."/>
            <person name="Detter J.C."/>
            <person name="Han C."/>
            <person name="Tapia R."/>
            <person name="Land M."/>
            <person name="Hauser L."/>
            <person name="Kyrpides N."/>
            <person name="Ivanova N."/>
            <person name="Pagani I."/>
            <person name="Chakraborty R."/>
            <person name="Arkin A."/>
            <person name="Dehal P."/>
            <person name="Wall J."/>
            <person name="Hazen T."/>
            <person name="Woyke T."/>
        </authorList>
    </citation>
    <scope>NUCLEOTIDE SEQUENCE [LARGE SCALE GENOMIC DNA]</scope>
    <source>
        <strain evidence="10 11">RCH2</strain>
    </source>
</reference>
<feature type="transmembrane region" description="Helical" evidence="8">
    <location>
        <begin position="474"/>
        <end position="494"/>
    </location>
</feature>
<keyword evidence="3 8" id="KW-0812">Transmembrane</keyword>
<dbReference type="InterPro" id="IPR036721">
    <property type="entry name" value="RCK_C_sf"/>
</dbReference>
<feature type="transmembrane region" description="Helical" evidence="8">
    <location>
        <begin position="514"/>
        <end position="542"/>
    </location>
</feature>
<dbReference type="InterPro" id="IPR031312">
    <property type="entry name" value="Na/sul_symport_CS"/>
</dbReference>
<evidence type="ECO:0000256" key="2">
    <source>
        <dbReference type="ARBA" id="ARBA00022448"/>
    </source>
</evidence>
<evidence type="ECO:0000256" key="8">
    <source>
        <dbReference type="SAM" id="Phobius"/>
    </source>
</evidence>
<keyword evidence="2" id="KW-0813">Transport</keyword>
<feature type="transmembrane region" description="Helical" evidence="8">
    <location>
        <begin position="554"/>
        <end position="573"/>
    </location>
</feature>
<dbReference type="SUPFAM" id="SSF116726">
    <property type="entry name" value="TrkA C-terminal domain-like"/>
    <property type="match status" value="2"/>
</dbReference>
<dbReference type="PANTHER" id="PTHR43652">
    <property type="entry name" value="BASIC AMINO ACID ANTIPORTER YFCC-RELATED"/>
    <property type="match status" value="1"/>
</dbReference>
<comment type="subcellular location">
    <subcellularLocation>
        <location evidence="1">Membrane</location>
        <topology evidence="1">Multi-pass membrane protein</topology>
    </subcellularLocation>
</comment>
<dbReference type="GO" id="GO:0006813">
    <property type="term" value="P:potassium ion transport"/>
    <property type="evidence" value="ECO:0007669"/>
    <property type="project" value="InterPro"/>
</dbReference>
<dbReference type="Pfam" id="PF03600">
    <property type="entry name" value="CitMHS"/>
    <property type="match status" value="1"/>
</dbReference>
<dbReference type="RefSeq" id="WP_015276248.1">
    <property type="nucleotide sequence ID" value="NC_019936.1"/>
</dbReference>
<dbReference type="InterPro" id="IPR004680">
    <property type="entry name" value="Cit_transptr-like_dom"/>
</dbReference>
<feature type="domain" description="RCK C-terminal" evidence="9">
    <location>
        <begin position="207"/>
        <end position="293"/>
    </location>
</feature>
<feature type="transmembrane region" description="Helical" evidence="8">
    <location>
        <begin position="91"/>
        <end position="122"/>
    </location>
</feature>
<dbReference type="PROSITE" id="PS01271">
    <property type="entry name" value="NA_SULFATE"/>
    <property type="match status" value="1"/>
</dbReference>
<dbReference type="InterPro" id="IPR006037">
    <property type="entry name" value="RCK_C"/>
</dbReference>
<feature type="domain" description="RCK C-terminal" evidence="9">
    <location>
        <begin position="323"/>
        <end position="408"/>
    </location>
</feature>
<dbReference type="PANTHER" id="PTHR43652:SF2">
    <property type="entry name" value="BASIC AMINO ACID ANTIPORTER YFCC-RELATED"/>
    <property type="match status" value="1"/>
</dbReference>
<dbReference type="PATRIC" id="fig|644801.3.peg.1340"/>
<evidence type="ECO:0000313" key="11">
    <source>
        <dbReference type="Proteomes" id="UP000010820"/>
    </source>
</evidence>
<evidence type="ECO:0000256" key="4">
    <source>
        <dbReference type="ARBA" id="ARBA00022737"/>
    </source>
</evidence>
<keyword evidence="5 8" id="KW-1133">Transmembrane helix</keyword>
<dbReference type="GO" id="GO:0008324">
    <property type="term" value="F:monoatomic cation transmembrane transporter activity"/>
    <property type="evidence" value="ECO:0007669"/>
    <property type="project" value="InterPro"/>
</dbReference>
<accession>L0GJH0</accession>
<dbReference type="KEGG" id="psh:Psest_1380"/>
<evidence type="ECO:0000256" key="7">
    <source>
        <dbReference type="SAM" id="MobiDB-lite"/>
    </source>
</evidence>
<feature type="region of interest" description="Disordered" evidence="7">
    <location>
        <begin position="308"/>
        <end position="330"/>
    </location>
</feature>
<dbReference type="HOGENOM" id="CLU_005170_6_1_6"/>
<keyword evidence="4" id="KW-0677">Repeat</keyword>
<keyword evidence="6 8" id="KW-0472">Membrane</keyword>
<dbReference type="STRING" id="644801.Psest_1380"/>
<proteinExistence type="predicted"/>
<name>L0GJH0_STUST</name>
<feature type="transmembrane region" description="Helical" evidence="8">
    <location>
        <begin position="134"/>
        <end position="152"/>
    </location>
</feature>
<evidence type="ECO:0000256" key="5">
    <source>
        <dbReference type="ARBA" id="ARBA00022989"/>
    </source>
</evidence>
<sequence>MTGEQLIVFGVLAATLVLFVWNRWRYDLVALGALLACALTGVVPADEVFSGIGHPAVISVAAVLVLSRGLLNAGVVDSVARRLMQVGDRPWAQVAALTGIVALSSGFMNNVGALALFMPVAIWMSRQSGRSPSYLLMPLAFGSLLGGTLTLIGTPPNLIIAGYRAEAGEAPFGMFAFLPVGAAVTVAGVLFIAVLGWRLVPRRQEQEGNGDLFEISAYLTEVRVPESCKYAGRTLHALINAVKDEADVQVIALVRGDERQRMPSTYEVLREGDILLVEADSDSLKALLDVTGVELAANVDEHDEATQAEQLETEQAVEEERARKSHKSRHGELTLAEAIVSPRSMLVGTTASGLDLRERHGVNVLAVARQGQRLRQRLGQIRFAAGDILLLQARENALQSSLNSLGCLPLASRGLSITTPRNVLLASAIFAITLATIAFGLVPAATALVTGALVMILVGLIPLGGIYESIDMPVIVLVAAMLPVGQALETSGGSQLIAEALLGLGQSLPPAGTLALLMVAVMLISNVVNNAAAAVLAAPVAISLARGMDVSVDPFLMAVAIGASCAFLTPIGHQSNTLVMAPGGYRFGDYWRLGLPLSILVVLCAVPTILWIWPL</sequence>
<feature type="transmembrane region" description="Helical" evidence="8">
    <location>
        <begin position="5"/>
        <end position="22"/>
    </location>
</feature>
<evidence type="ECO:0000256" key="1">
    <source>
        <dbReference type="ARBA" id="ARBA00004141"/>
    </source>
</evidence>
<dbReference type="Proteomes" id="UP000010820">
    <property type="component" value="Chromosome"/>
</dbReference>
<dbReference type="Pfam" id="PF02080">
    <property type="entry name" value="TrkA_C"/>
    <property type="match status" value="2"/>
</dbReference>
<feature type="transmembrane region" description="Helical" evidence="8">
    <location>
        <begin position="448"/>
        <end position="467"/>
    </location>
</feature>
<feature type="transmembrane region" description="Helical" evidence="8">
    <location>
        <begin position="172"/>
        <end position="197"/>
    </location>
</feature>
<dbReference type="AlphaFoldDB" id="L0GJH0"/>
<feature type="transmembrane region" description="Helical" evidence="8">
    <location>
        <begin position="593"/>
        <end position="613"/>
    </location>
</feature>